<accession>A0A285IGS8</accession>
<reference evidence="3" key="1">
    <citation type="submission" date="2017-09" db="EMBL/GenBank/DDBJ databases">
        <authorList>
            <person name="Varghese N."/>
            <person name="Submissions S."/>
        </authorList>
    </citation>
    <scope>NUCLEOTIDE SEQUENCE [LARGE SCALE GENOMIC DNA]</scope>
    <source>
        <strain evidence="3">CGMCC 1.12461</strain>
    </source>
</reference>
<feature type="domain" description="Chalcone isomerase" evidence="1">
    <location>
        <begin position="38"/>
        <end position="162"/>
    </location>
</feature>
<dbReference type="AlphaFoldDB" id="A0A285IGS8"/>
<evidence type="ECO:0000313" key="2">
    <source>
        <dbReference type="EMBL" id="SNY46151.1"/>
    </source>
</evidence>
<organism evidence="2 3">
    <name type="scientific">Arsukibacterium tuosuense</name>
    <dbReference type="NCBI Taxonomy" id="1323745"/>
    <lineage>
        <taxon>Bacteria</taxon>
        <taxon>Pseudomonadati</taxon>
        <taxon>Pseudomonadota</taxon>
        <taxon>Gammaproteobacteria</taxon>
        <taxon>Chromatiales</taxon>
        <taxon>Chromatiaceae</taxon>
        <taxon>Arsukibacterium</taxon>
    </lineage>
</organism>
<gene>
    <name evidence="2" type="ORF">SAMN06297280_1046</name>
</gene>
<evidence type="ECO:0000259" key="1">
    <source>
        <dbReference type="Pfam" id="PF16036"/>
    </source>
</evidence>
<sequence>MHKLVVSIVALGFAGMLAAKPDLTTVGEGSYRYLFWQLYDARLASTDGSFSDYQQTRPLLLELTYKRDISKDQFIEATVEQWQELDRSSEQQQQQWAKSLDKLWRDVKEGDRLAALYTEQGHVQFYFNDTDIGIVEDKEFAPAFFDIWLHPDTTAPKLRRQLIEPE</sequence>
<keyword evidence="2" id="KW-0413">Isomerase</keyword>
<dbReference type="RefSeq" id="WP_245861431.1">
    <property type="nucleotide sequence ID" value="NZ_OBEB01000001.1"/>
</dbReference>
<dbReference type="InterPro" id="IPR016087">
    <property type="entry name" value="Chalcone_isomerase"/>
</dbReference>
<name>A0A285IGS8_9GAMM</name>
<keyword evidence="3" id="KW-1185">Reference proteome</keyword>
<dbReference type="SUPFAM" id="SSF54626">
    <property type="entry name" value="Chalcone isomerase"/>
    <property type="match status" value="1"/>
</dbReference>
<dbReference type="InterPro" id="IPR036298">
    <property type="entry name" value="Chalcone_isomerase_sf"/>
</dbReference>
<dbReference type="Pfam" id="PF16036">
    <property type="entry name" value="Chalcone_3"/>
    <property type="match status" value="1"/>
</dbReference>
<protein>
    <submittedName>
        <fullName evidence="2">Chalcone isomerase-like</fullName>
    </submittedName>
</protein>
<dbReference type="Proteomes" id="UP000219353">
    <property type="component" value="Unassembled WGS sequence"/>
</dbReference>
<proteinExistence type="predicted"/>
<dbReference type="GO" id="GO:0016872">
    <property type="term" value="F:intramolecular lyase activity"/>
    <property type="evidence" value="ECO:0007669"/>
    <property type="project" value="InterPro"/>
</dbReference>
<evidence type="ECO:0000313" key="3">
    <source>
        <dbReference type="Proteomes" id="UP000219353"/>
    </source>
</evidence>
<dbReference type="EMBL" id="OBEB01000001">
    <property type="protein sequence ID" value="SNY46151.1"/>
    <property type="molecule type" value="Genomic_DNA"/>
</dbReference>